<keyword evidence="3" id="KW-1185">Reference proteome</keyword>
<evidence type="ECO:0000259" key="1">
    <source>
        <dbReference type="Pfam" id="PF02884"/>
    </source>
</evidence>
<dbReference type="Proteomes" id="UP001221142">
    <property type="component" value="Unassembled WGS sequence"/>
</dbReference>
<accession>A0AAD7CKJ6</accession>
<gene>
    <name evidence="2" type="ORF">FB45DRAFT_1050705</name>
</gene>
<dbReference type="GO" id="GO:0005576">
    <property type="term" value="C:extracellular region"/>
    <property type="evidence" value="ECO:0007669"/>
    <property type="project" value="InterPro"/>
</dbReference>
<organism evidence="2 3">
    <name type="scientific">Roridomyces roridus</name>
    <dbReference type="NCBI Taxonomy" id="1738132"/>
    <lineage>
        <taxon>Eukaryota</taxon>
        <taxon>Fungi</taxon>
        <taxon>Dikarya</taxon>
        <taxon>Basidiomycota</taxon>
        <taxon>Agaricomycotina</taxon>
        <taxon>Agaricomycetes</taxon>
        <taxon>Agaricomycetidae</taxon>
        <taxon>Agaricales</taxon>
        <taxon>Marasmiineae</taxon>
        <taxon>Mycenaceae</taxon>
        <taxon>Roridomyces</taxon>
    </lineage>
</organism>
<dbReference type="SUPFAM" id="SSF49863">
    <property type="entry name" value="Hyaluronate lyase-like, C-terminal domain"/>
    <property type="match status" value="1"/>
</dbReference>
<comment type="caution">
    <text evidence="2">The sequence shown here is derived from an EMBL/GenBank/DDBJ whole genome shotgun (WGS) entry which is preliminary data.</text>
</comment>
<evidence type="ECO:0000313" key="2">
    <source>
        <dbReference type="EMBL" id="KAJ7650826.1"/>
    </source>
</evidence>
<dbReference type="EMBL" id="JARKIF010000001">
    <property type="protein sequence ID" value="KAJ7650826.1"/>
    <property type="molecule type" value="Genomic_DNA"/>
</dbReference>
<reference evidence="2" key="1">
    <citation type="submission" date="2023-03" db="EMBL/GenBank/DDBJ databases">
        <title>Massive genome expansion in bonnet fungi (Mycena s.s.) driven by repeated elements and novel gene families across ecological guilds.</title>
        <authorList>
            <consortium name="Lawrence Berkeley National Laboratory"/>
            <person name="Harder C.B."/>
            <person name="Miyauchi S."/>
            <person name="Viragh M."/>
            <person name="Kuo A."/>
            <person name="Thoen E."/>
            <person name="Andreopoulos B."/>
            <person name="Lu D."/>
            <person name="Skrede I."/>
            <person name="Drula E."/>
            <person name="Henrissat B."/>
            <person name="Morin E."/>
            <person name="Kohler A."/>
            <person name="Barry K."/>
            <person name="LaButti K."/>
            <person name="Morin E."/>
            <person name="Salamov A."/>
            <person name="Lipzen A."/>
            <person name="Mereny Z."/>
            <person name="Hegedus B."/>
            <person name="Baldrian P."/>
            <person name="Stursova M."/>
            <person name="Weitz H."/>
            <person name="Taylor A."/>
            <person name="Grigoriev I.V."/>
            <person name="Nagy L.G."/>
            <person name="Martin F."/>
            <person name="Kauserud H."/>
        </authorList>
    </citation>
    <scope>NUCLEOTIDE SEQUENCE</scope>
    <source>
        <strain evidence="2">9284</strain>
    </source>
</reference>
<protein>
    <recommendedName>
        <fullName evidence="1">Polysaccharide lyase family 8 C-terminal domain-containing protein</fullName>
    </recommendedName>
</protein>
<feature type="domain" description="Polysaccharide lyase family 8 C-terminal" evidence="1">
    <location>
        <begin position="22"/>
        <end position="92"/>
    </location>
</feature>
<dbReference type="InterPro" id="IPR004103">
    <property type="entry name" value="Lyase_8_C"/>
</dbReference>
<dbReference type="AlphaFoldDB" id="A0AAD7CKJ6"/>
<dbReference type="GO" id="GO:0016829">
    <property type="term" value="F:lyase activity"/>
    <property type="evidence" value="ECO:0007669"/>
    <property type="project" value="InterPro"/>
</dbReference>
<name>A0AAD7CKJ6_9AGAR</name>
<dbReference type="Pfam" id="PF02884">
    <property type="entry name" value="Lyase_8_C"/>
    <property type="match status" value="1"/>
</dbReference>
<dbReference type="GO" id="GO:0005975">
    <property type="term" value="P:carbohydrate metabolic process"/>
    <property type="evidence" value="ECO:0007669"/>
    <property type="project" value="InterPro"/>
</dbReference>
<dbReference type="InterPro" id="IPR011071">
    <property type="entry name" value="Lyase_8-like_C"/>
</dbReference>
<evidence type="ECO:0000313" key="3">
    <source>
        <dbReference type="Proteomes" id="UP001221142"/>
    </source>
</evidence>
<sequence>MFPGTTQDEFGQKAEAAQKNLQVVRNDGSISALVDHAHNTAYITFWKTGTSTVIIPCLKGEGGAIQVKASGNSSLIFRMDTWEVTVSDPSQTVVGDLEFEFTLLTGKTPPGWGTAQTRSVSVTLPSGGMAGASVIGKLN</sequence>
<proteinExistence type="predicted"/>
<dbReference type="Gene3D" id="2.60.220.10">
    <property type="entry name" value="Polysaccharide lyase family 8-like, C-terminal"/>
    <property type="match status" value="1"/>
</dbReference>